<dbReference type="SUPFAM" id="SSF52833">
    <property type="entry name" value="Thioredoxin-like"/>
    <property type="match status" value="1"/>
</dbReference>
<name>A0A106BRG0_THIDE</name>
<dbReference type="GO" id="GO:0005737">
    <property type="term" value="C:cytoplasm"/>
    <property type="evidence" value="ECO:0007669"/>
    <property type="project" value="TreeGrafter"/>
</dbReference>
<dbReference type="FunFam" id="3.40.30.10:FF:000001">
    <property type="entry name" value="Thioredoxin"/>
    <property type="match status" value="1"/>
</dbReference>
<keyword evidence="10" id="KW-1185">Reference proteome</keyword>
<evidence type="ECO:0000256" key="7">
    <source>
        <dbReference type="NCBIfam" id="TIGR01068"/>
    </source>
</evidence>
<dbReference type="InterPro" id="IPR017937">
    <property type="entry name" value="Thioredoxin_CS"/>
</dbReference>
<dbReference type="PROSITE" id="PS00194">
    <property type="entry name" value="THIOREDOXIN_1"/>
    <property type="match status" value="1"/>
</dbReference>
<sequence length="142" mass="15493">MELACPHCLAINRVPDDRLAEAPKCGQCGMPLLPGKPVDLTADSFDRFIAKAGLPVLIDFWADWCGPCKMMAPIFQQVAAEMGTRVRFAKVDTEAHPQVSMRHHIKGIPSLILFKNGAEAARSSGAMEAHALKRWLASQGIQ</sequence>
<keyword evidence="4" id="KW-0249">Electron transport</keyword>
<evidence type="ECO:0000259" key="8">
    <source>
        <dbReference type="PROSITE" id="PS51352"/>
    </source>
</evidence>
<proteinExistence type="inferred from homology"/>
<dbReference type="AlphaFoldDB" id="A0A106BRG0"/>
<dbReference type="PROSITE" id="PS51352">
    <property type="entry name" value="THIOREDOXIN_2"/>
    <property type="match status" value="1"/>
</dbReference>
<feature type="domain" description="Thioredoxin" evidence="8">
    <location>
        <begin position="19"/>
        <end position="141"/>
    </location>
</feature>
<evidence type="ECO:0000256" key="4">
    <source>
        <dbReference type="ARBA" id="ARBA00022982"/>
    </source>
</evidence>
<dbReference type="NCBIfam" id="TIGR01068">
    <property type="entry name" value="thioredoxin"/>
    <property type="match status" value="1"/>
</dbReference>
<dbReference type="InterPro" id="IPR005746">
    <property type="entry name" value="Thioredoxin"/>
</dbReference>
<keyword evidence="5" id="KW-1015">Disulfide bond</keyword>
<dbReference type="GO" id="GO:0015035">
    <property type="term" value="F:protein-disulfide reductase activity"/>
    <property type="evidence" value="ECO:0007669"/>
    <property type="project" value="UniProtKB-UniRule"/>
</dbReference>
<comment type="similarity">
    <text evidence="1">Belongs to the thioredoxin family.</text>
</comment>
<evidence type="ECO:0000256" key="5">
    <source>
        <dbReference type="ARBA" id="ARBA00023157"/>
    </source>
</evidence>
<evidence type="ECO:0000313" key="9">
    <source>
        <dbReference type="EMBL" id="KVW97275.1"/>
    </source>
</evidence>
<protein>
    <recommendedName>
        <fullName evidence="7">Thioredoxin</fullName>
    </recommendedName>
</protein>
<dbReference type="Gene3D" id="3.40.30.10">
    <property type="entry name" value="Glutaredoxin"/>
    <property type="match status" value="1"/>
</dbReference>
<dbReference type="EMBL" id="LDUG01000016">
    <property type="protein sequence ID" value="KVW97275.1"/>
    <property type="molecule type" value="Genomic_DNA"/>
</dbReference>
<keyword evidence="6" id="KW-0676">Redox-active center</keyword>
<dbReference type="STRING" id="1123392.GCA_000376425_02028"/>
<dbReference type="CDD" id="cd02947">
    <property type="entry name" value="TRX_family"/>
    <property type="match status" value="1"/>
</dbReference>
<dbReference type="PATRIC" id="fig|36861.3.peg.249"/>
<reference evidence="9 10" key="1">
    <citation type="journal article" date="2015" name="Appl. Environ. Microbiol.">
        <title>Aerobic and Anaerobic Thiosulfate Oxidation by a Cold-Adapted, Subglacial Chemoautotroph.</title>
        <authorList>
            <person name="Harrold Z.R."/>
            <person name="Skidmore M.L."/>
            <person name="Hamilton T.L."/>
            <person name="Desch L."/>
            <person name="Amada K."/>
            <person name="van Gelder W."/>
            <person name="Glover K."/>
            <person name="Roden E.E."/>
            <person name="Boyd E.S."/>
        </authorList>
    </citation>
    <scope>NUCLEOTIDE SEQUENCE [LARGE SCALE GENOMIC DNA]</scope>
    <source>
        <strain evidence="9 10">RG</strain>
    </source>
</reference>
<keyword evidence="3" id="KW-0479">Metal-binding</keyword>
<dbReference type="Proteomes" id="UP000064243">
    <property type="component" value="Unassembled WGS sequence"/>
</dbReference>
<dbReference type="InterPro" id="IPR036249">
    <property type="entry name" value="Thioredoxin-like_sf"/>
</dbReference>
<gene>
    <name evidence="9" type="ORF">ABW22_03990</name>
</gene>
<dbReference type="RefSeq" id="WP_059752167.1">
    <property type="nucleotide sequence ID" value="NZ_LDUG01000016.1"/>
</dbReference>
<evidence type="ECO:0000256" key="2">
    <source>
        <dbReference type="ARBA" id="ARBA00022448"/>
    </source>
</evidence>
<evidence type="ECO:0000313" key="10">
    <source>
        <dbReference type="Proteomes" id="UP000064243"/>
    </source>
</evidence>
<dbReference type="OrthoDB" id="9790390at2"/>
<dbReference type="InterPro" id="IPR013766">
    <property type="entry name" value="Thioredoxin_domain"/>
</dbReference>
<dbReference type="Pfam" id="PF21352">
    <property type="entry name" value="Zn_ribbon_Thio2"/>
    <property type="match status" value="1"/>
</dbReference>
<organism evidence="9 10">
    <name type="scientific">Thiobacillus denitrificans</name>
    <dbReference type="NCBI Taxonomy" id="36861"/>
    <lineage>
        <taxon>Bacteria</taxon>
        <taxon>Pseudomonadati</taxon>
        <taxon>Pseudomonadota</taxon>
        <taxon>Betaproteobacteria</taxon>
        <taxon>Nitrosomonadales</taxon>
        <taxon>Thiobacillaceae</taxon>
        <taxon>Thiobacillus</taxon>
    </lineage>
</organism>
<keyword evidence="2" id="KW-0813">Transport</keyword>
<accession>A0A106BRG0</accession>
<dbReference type="NCBIfam" id="NF008229">
    <property type="entry name" value="PRK10996.1"/>
    <property type="match status" value="1"/>
</dbReference>
<dbReference type="GO" id="GO:0046872">
    <property type="term" value="F:metal ion binding"/>
    <property type="evidence" value="ECO:0007669"/>
    <property type="project" value="UniProtKB-KW"/>
</dbReference>
<dbReference type="PANTHER" id="PTHR45663:SF11">
    <property type="entry name" value="GEO12009P1"/>
    <property type="match status" value="1"/>
</dbReference>
<dbReference type="Gene3D" id="2.30.30.380">
    <property type="entry name" value="Zn-finger domain of Sec23/24"/>
    <property type="match status" value="1"/>
</dbReference>
<dbReference type="Pfam" id="PF00085">
    <property type="entry name" value="Thioredoxin"/>
    <property type="match status" value="1"/>
</dbReference>
<evidence type="ECO:0000256" key="3">
    <source>
        <dbReference type="ARBA" id="ARBA00022723"/>
    </source>
</evidence>
<evidence type="ECO:0000256" key="6">
    <source>
        <dbReference type="ARBA" id="ARBA00023284"/>
    </source>
</evidence>
<evidence type="ECO:0000256" key="1">
    <source>
        <dbReference type="ARBA" id="ARBA00008987"/>
    </source>
</evidence>
<comment type="caution">
    <text evidence="9">The sequence shown here is derived from an EMBL/GenBank/DDBJ whole genome shotgun (WGS) entry which is preliminary data.</text>
</comment>
<dbReference type="PANTHER" id="PTHR45663">
    <property type="entry name" value="GEO12009P1"/>
    <property type="match status" value="1"/>
</dbReference>
<dbReference type="eggNOG" id="COG3118">
    <property type="taxonomic scope" value="Bacteria"/>
</dbReference>
<dbReference type="PRINTS" id="PR00421">
    <property type="entry name" value="THIOREDOXIN"/>
</dbReference>
<dbReference type="InterPro" id="IPR049299">
    <property type="entry name" value="Thio2_N"/>
</dbReference>